<feature type="compositionally biased region" description="Low complexity" evidence="1">
    <location>
        <begin position="192"/>
        <end position="212"/>
    </location>
</feature>
<name>A0A1C7LL26_GRIFR</name>
<dbReference type="Gene3D" id="2.40.30.10">
    <property type="entry name" value="Translation factors"/>
    <property type="match status" value="1"/>
</dbReference>
<proteinExistence type="predicted"/>
<feature type="compositionally biased region" description="Polar residues" evidence="1">
    <location>
        <begin position="74"/>
        <end position="85"/>
    </location>
</feature>
<keyword evidence="3" id="KW-1185">Reference proteome</keyword>
<reference evidence="2 3" key="1">
    <citation type="submission" date="2016-03" db="EMBL/GenBank/DDBJ databases">
        <title>Whole genome sequencing of Grifola frondosa 9006-11.</title>
        <authorList>
            <person name="Min B."/>
            <person name="Park H."/>
            <person name="Kim J.-G."/>
            <person name="Cho H."/>
            <person name="Oh Y.-L."/>
            <person name="Kong W.-S."/>
            <person name="Choi I.-G."/>
        </authorList>
    </citation>
    <scope>NUCLEOTIDE SEQUENCE [LARGE SCALE GENOMIC DNA]</scope>
    <source>
        <strain evidence="2 3">9006-11</strain>
    </source>
</reference>
<feature type="region of interest" description="Disordered" evidence="1">
    <location>
        <begin position="153"/>
        <end position="214"/>
    </location>
</feature>
<accession>A0A1C7LL26</accession>
<organism evidence="2 3">
    <name type="scientific">Grifola frondosa</name>
    <name type="common">Maitake</name>
    <name type="synonym">Polyporus frondosus</name>
    <dbReference type="NCBI Taxonomy" id="5627"/>
    <lineage>
        <taxon>Eukaryota</taxon>
        <taxon>Fungi</taxon>
        <taxon>Dikarya</taxon>
        <taxon>Basidiomycota</taxon>
        <taxon>Agaricomycotina</taxon>
        <taxon>Agaricomycetes</taxon>
        <taxon>Polyporales</taxon>
        <taxon>Grifolaceae</taxon>
        <taxon>Grifola</taxon>
    </lineage>
</organism>
<dbReference type="EMBL" id="LUGG01000045">
    <property type="protein sequence ID" value="OBZ65350.1"/>
    <property type="molecule type" value="Genomic_DNA"/>
</dbReference>
<evidence type="ECO:0000313" key="2">
    <source>
        <dbReference type="EMBL" id="OBZ65350.1"/>
    </source>
</evidence>
<evidence type="ECO:0000313" key="3">
    <source>
        <dbReference type="Proteomes" id="UP000092993"/>
    </source>
</evidence>
<feature type="region of interest" description="Disordered" evidence="1">
    <location>
        <begin position="73"/>
        <end position="92"/>
    </location>
</feature>
<dbReference type="Proteomes" id="UP000092993">
    <property type="component" value="Unassembled WGS sequence"/>
</dbReference>
<feature type="region of interest" description="Disordered" evidence="1">
    <location>
        <begin position="227"/>
        <end position="246"/>
    </location>
</feature>
<sequence length="304" mass="32660">MVLTSNKGRFYAFGLVFSGTVRASQKIRIQGNYVPGKKDDLFIKSSSPLQTCIPTSVHPPARRLHPALRLSRLPTATSRPRSTPASAPHRMPVPVLMPAPMLARLIRAHTPHAPIVRVRPRTASLVPHVHGRLHPHFMLAPIPHCTPLPVPFGRPSPMVRSSSQGGPGGHPMGSGRTRSQRGGRRDKENKVGAGPSGQSSFASGSSLPGGLSLEPVAPLEASANRWQAGSLGRKTQAPDADSPEVVDRKVRGLLNKLTMERFDSISRYSEGSRPYGRLLLQDEGVVQESQCQLSNAVHAAGMGI</sequence>
<comment type="caution">
    <text evidence="2">The sequence shown here is derived from an EMBL/GenBank/DDBJ whole genome shotgun (WGS) entry which is preliminary data.</text>
</comment>
<dbReference type="STRING" id="5627.A0A1C7LL26"/>
<evidence type="ECO:0000256" key="1">
    <source>
        <dbReference type="SAM" id="MobiDB-lite"/>
    </source>
</evidence>
<protein>
    <submittedName>
        <fullName evidence="2">Uncharacterized protein</fullName>
    </submittedName>
</protein>
<dbReference type="AlphaFoldDB" id="A0A1C7LL26"/>
<gene>
    <name evidence="2" type="ORF">A0H81_14658</name>
</gene>